<dbReference type="Proteomes" id="UP000030341">
    <property type="component" value="Chromosome 1"/>
</dbReference>
<dbReference type="SUPFAM" id="SSF63380">
    <property type="entry name" value="Riboflavin synthase domain-like"/>
    <property type="match status" value="1"/>
</dbReference>
<reference evidence="5 6" key="1">
    <citation type="submission" date="2014-11" db="EMBL/GenBank/DDBJ databases">
        <title>Complete Genome Sequence of Pseudoalteromonas sp. Strain OCN003 Isolated from Kaneohe Bay, Oahu, Hawaii.</title>
        <authorList>
            <person name="Beurmann S."/>
            <person name="Videau P."/>
            <person name="Ushijima B."/>
            <person name="Smith A.M."/>
            <person name="Aeby G.S."/>
            <person name="Callahan S.M."/>
            <person name="Belcaid M."/>
        </authorList>
    </citation>
    <scope>NUCLEOTIDE SEQUENCE [LARGE SCALE GENOMIC DNA]</scope>
    <source>
        <strain evidence="5 6">OCN003</strain>
    </source>
</reference>
<keyword evidence="2" id="KW-0455">Luminescence</keyword>
<dbReference type="NCBIfam" id="NF005963">
    <property type="entry name" value="PRK08051.1"/>
    <property type="match status" value="1"/>
</dbReference>
<dbReference type="Gene3D" id="3.40.50.80">
    <property type="entry name" value="Nucleotide-binding domain of ferredoxin-NADP reductase (FNR) module"/>
    <property type="match status" value="1"/>
</dbReference>
<evidence type="ECO:0000313" key="5">
    <source>
        <dbReference type="EMBL" id="AIY64326.1"/>
    </source>
</evidence>
<name>A0A0A7EE34_9GAMM</name>
<comment type="similarity">
    <text evidence="3">Belongs to the Fre/LuxG FAD/NAD(P) flavoprotein oxidoreductase family.</text>
</comment>
<dbReference type="PROSITE" id="PS51384">
    <property type="entry name" value="FAD_FR"/>
    <property type="match status" value="1"/>
</dbReference>
<dbReference type="SUPFAM" id="SSF52343">
    <property type="entry name" value="Ferredoxin reductase-like, C-terminal NADP-linked domain"/>
    <property type="match status" value="1"/>
</dbReference>
<keyword evidence="1 5" id="KW-0560">Oxidoreductase</keyword>
<evidence type="ECO:0000259" key="4">
    <source>
        <dbReference type="PROSITE" id="PS51384"/>
    </source>
</evidence>
<dbReference type="InterPro" id="IPR050415">
    <property type="entry name" value="MRET"/>
</dbReference>
<dbReference type="InterPro" id="IPR039261">
    <property type="entry name" value="FNR_nucleotide-bd"/>
</dbReference>
<dbReference type="CDD" id="cd06189">
    <property type="entry name" value="flavin_oxioreductase"/>
    <property type="match status" value="1"/>
</dbReference>
<organism evidence="5 6">
    <name type="scientific">Pseudoalteromonas piratica</name>
    <dbReference type="NCBI Taxonomy" id="1348114"/>
    <lineage>
        <taxon>Bacteria</taxon>
        <taxon>Pseudomonadati</taxon>
        <taxon>Pseudomonadota</taxon>
        <taxon>Gammaproteobacteria</taxon>
        <taxon>Alteromonadales</taxon>
        <taxon>Pseudoalteromonadaceae</taxon>
        <taxon>Pseudoalteromonas</taxon>
    </lineage>
</organism>
<dbReference type="STRING" id="1348114.OM33_03515"/>
<feature type="domain" description="FAD-binding FR-type" evidence="4">
    <location>
        <begin position="1"/>
        <end position="103"/>
    </location>
</feature>
<dbReference type="EMBL" id="CP009888">
    <property type="protein sequence ID" value="AIY64326.1"/>
    <property type="molecule type" value="Genomic_DNA"/>
</dbReference>
<evidence type="ECO:0000256" key="3">
    <source>
        <dbReference type="ARBA" id="ARBA00038177"/>
    </source>
</evidence>
<protein>
    <submittedName>
        <fullName evidence="5">FMN reductase</fullName>
        <ecNumber evidence="5">1.16.1.3</ecNumber>
    </submittedName>
</protein>
<dbReference type="GO" id="GO:0008218">
    <property type="term" value="P:bioluminescence"/>
    <property type="evidence" value="ECO:0007669"/>
    <property type="project" value="UniProtKB-KW"/>
</dbReference>
<dbReference type="PANTHER" id="PTHR47354:SF7">
    <property type="entry name" value="NAD(P)H-FLAVIN REDUCTASE"/>
    <property type="match status" value="1"/>
</dbReference>
<evidence type="ECO:0000256" key="2">
    <source>
        <dbReference type="ARBA" id="ARBA00023223"/>
    </source>
</evidence>
<dbReference type="PRINTS" id="PR00410">
    <property type="entry name" value="PHEHYDRXLASE"/>
</dbReference>
<keyword evidence="6" id="KW-1185">Reference proteome</keyword>
<dbReference type="PANTHER" id="PTHR47354">
    <property type="entry name" value="NADH OXIDOREDUCTASE HCR"/>
    <property type="match status" value="1"/>
</dbReference>
<dbReference type="RefSeq" id="WP_038638839.1">
    <property type="nucleotide sequence ID" value="NZ_CP009888.1"/>
</dbReference>
<sequence>MQLVKANVVSIAPLTEYVYKVELKPSEPVSFEAGHYLQLVLGEKDKRAFSIASRPSQTELLELHIGASEENSYAMQALDHLKEHFANNTQADVEVGLGISQLRTESELPVVLLAGGTGFSYVKSMADHLAEIKSTRPVFFYWGVRDESALYAKDEMEKWAASQANFNFIPVVEHASDNWQGHTGYVHKAVMKDMDSLAPYEIYMAGRFDMIGPVRDDFIAHGAIRENMYADAFAFIK</sequence>
<dbReference type="InterPro" id="IPR001433">
    <property type="entry name" value="OxRdtase_FAD/NAD-bd"/>
</dbReference>
<dbReference type="eggNOG" id="COG0543">
    <property type="taxonomic scope" value="Bacteria"/>
</dbReference>
<evidence type="ECO:0000256" key="1">
    <source>
        <dbReference type="ARBA" id="ARBA00023002"/>
    </source>
</evidence>
<dbReference type="AlphaFoldDB" id="A0A0A7EE34"/>
<proteinExistence type="inferred from homology"/>
<dbReference type="InterPro" id="IPR017927">
    <property type="entry name" value="FAD-bd_FR_type"/>
</dbReference>
<dbReference type="KEGG" id="pseo:OM33_03515"/>
<accession>A0A0A7EE34</accession>
<dbReference type="GO" id="GO:0016491">
    <property type="term" value="F:oxidoreductase activity"/>
    <property type="evidence" value="ECO:0007669"/>
    <property type="project" value="UniProtKB-KW"/>
</dbReference>
<dbReference type="OrthoDB" id="9806195at2"/>
<dbReference type="EC" id="1.16.1.3" evidence="5"/>
<gene>
    <name evidence="5" type="primary">fre</name>
    <name evidence="5" type="ORF">OM33_03515</name>
</gene>
<dbReference type="Gene3D" id="2.40.30.10">
    <property type="entry name" value="Translation factors"/>
    <property type="match status" value="1"/>
</dbReference>
<dbReference type="InterPro" id="IPR017938">
    <property type="entry name" value="Riboflavin_synthase-like_b-brl"/>
</dbReference>
<evidence type="ECO:0000313" key="6">
    <source>
        <dbReference type="Proteomes" id="UP000030341"/>
    </source>
</evidence>
<dbReference type="Pfam" id="PF00175">
    <property type="entry name" value="NAD_binding_1"/>
    <property type="match status" value="1"/>
</dbReference>
<dbReference type="HOGENOM" id="CLU_003827_7_4_6"/>